<dbReference type="GO" id="GO:0003723">
    <property type="term" value="F:RNA binding"/>
    <property type="evidence" value="ECO:0007669"/>
    <property type="project" value="UniProtKB-UniRule"/>
</dbReference>
<sequence>NTDTETAVVNVTYATREEAKIAIEKLSGHQLENYSFKISYIPDEEVSSPSPPQRAQRGDHSSREQGHAPGGSSQARQIDFPLRILVPTQFVGAIIGKEGLTIKNITKQTQSRVDIHRKENSGAAEKPVTIHATPEGTSEACRMILEIMQKEADETKLLQDLSIYNPERTITVKGTIEACANAEIEIMKKLREAFENDMLAVNQQANLIPGLNLSALGIFSTGLSVLPPPSGPRGAPPAPPYHPFTTHSGYFSSLYPPHQFGPFPHHHSYPEQEIVNLFIPTQAVGAIIGKKGAHIKQLARFAGASIKIAPAEGPDVSERMVIITGPPEAQFKAQGRIFGKLKEENFFNPKEEVKLEAHIRVPSSTAGRVIGKGGKTVNELQNLTSAEVIVPRDQTPDENEEVIVRIIGHFFASQTAQRKIREIVQLVKQQEQKYPQGVASQRSKTRPNTASQIGSKPKTILRNEKSAEAPGAPQRP</sequence>
<keyword evidence="1" id="KW-0677">Repeat</keyword>
<feature type="compositionally biased region" description="Basic and acidic residues" evidence="3">
    <location>
        <begin position="56"/>
        <end position="66"/>
    </location>
</feature>
<feature type="region of interest" description="Disordered" evidence="3">
    <location>
        <begin position="43"/>
        <end position="76"/>
    </location>
</feature>
<organism evidence="5 6">
    <name type="scientific">Galemys pyrenaicus</name>
    <name type="common">Iberian desman</name>
    <name type="synonym">Pyrenean desman</name>
    <dbReference type="NCBI Taxonomy" id="202257"/>
    <lineage>
        <taxon>Eukaryota</taxon>
        <taxon>Metazoa</taxon>
        <taxon>Chordata</taxon>
        <taxon>Craniata</taxon>
        <taxon>Vertebrata</taxon>
        <taxon>Euteleostomi</taxon>
        <taxon>Mammalia</taxon>
        <taxon>Eutheria</taxon>
        <taxon>Laurasiatheria</taxon>
        <taxon>Eulipotyphla</taxon>
        <taxon>Talpidae</taxon>
        <taxon>Galemys</taxon>
    </lineage>
</organism>
<feature type="compositionally biased region" description="Polar residues" evidence="3">
    <location>
        <begin position="432"/>
        <end position="454"/>
    </location>
</feature>
<keyword evidence="2" id="KW-0694">RNA-binding</keyword>
<feature type="domain" description="K Homology" evidence="4">
    <location>
        <begin position="271"/>
        <end position="342"/>
    </location>
</feature>
<gene>
    <name evidence="5" type="ORF">J0S82_000675</name>
</gene>
<dbReference type="PANTHER" id="PTHR10288">
    <property type="entry name" value="KH DOMAIN CONTAINING RNA BINDING PROTEIN"/>
    <property type="match status" value="1"/>
</dbReference>
<evidence type="ECO:0000313" key="5">
    <source>
        <dbReference type="EMBL" id="KAG8516053.1"/>
    </source>
</evidence>
<name>A0A8J6DRV2_GALPY</name>
<evidence type="ECO:0000259" key="4">
    <source>
        <dbReference type="SMART" id="SM00322"/>
    </source>
</evidence>
<dbReference type="FunFam" id="3.30.310.210:FF:000001">
    <property type="entry name" value="insulin-like growth factor 2 mRNA-binding protein 1 isoform X1"/>
    <property type="match status" value="1"/>
</dbReference>
<dbReference type="InterPro" id="IPR035979">
    <property type="entry name" value="RBD_domain_sf"/>
</dbReference>
<protein>
    <submittedName>
        <fullName evidence="5">Insulin-like growth factor 2 mRNA-binding protein 2</fullName>
    </submittedName>
</protein>
<dbReference type="SUPFAM" id="SSF54928">
    <property type="entry name" value="RNA-binding domain, RBD"/>
    <property type="match status" value="1"/>
</dbReference>
<dbReference type="InterPro" id="IPR004088">
    <property type="entry name" value="KH_dom_type_1"/>
</dbReference>
<dbReference type="InterPro" id="IPR004087">
    <property type="entry name" value="KH_dom"/>
</dbReference>
<dbReference type="AlphaFoldDB" id="A0A8J6DRV2"/>
<dbReference type="Proteomes" id="UP000700334">
    <property type="component" value="Unassembled WGS sequence"/>
</dbReference>
<dbReference type="Pfam" id="PF00013">
    <property type="entry name" value="KH_1"/>
    <property type="match status" value="3"/>
</dbReference>
<evidence type="ECO:0000313" key="6">
    <source>
        <dbReference type="Proteomes" id="UP000700334"/>
    </source>
</evidence>
<dbReference type="CDD" id="cd22500">
    <property type="entry name" value="KH-I_IGF2BP2_rpt4"/>
    <property type="match status" value="1"/>
</dbReference>
<feature type="domain" description="K Homology" evidence="4">
    <location>
        <begin position="353"/>
        <end position="425"/>
    </location>
</feature>
<dbReference type="PROSITE" id="PS50084">
    <property type="entry name" value="KH_TYPE_1"/>
    <property type="match status" value="3"/>
</dbReference>
<dbReference type="EMBL" id="JAGFMF010011690">
    <property type="protein sequence ID" value="KAG8516053.1"/>
    <property type="molecule type" value="Genomic_DNA"/>
</dbReference>
<proteinExistence type="predicted"/>
<dbReference type="OrthoDB" id="752362at2759"/>
<accession>A0A8J6DRV2</accession>
<reference evidence="5" key="1">
    <citation type="journal article" date="2021" name="Evol. Appl.">
        <title>The genome of the Pyrenean desman and the effects of bottlenecks and inbreeding on the genomic landscape of an endangered species.</title>
        <authorList>
            <person name="Escoda L."/>
            <person name="Castresana J."/>
        </authorList>
    </citation>
    <scope>NUCLEOTIDE SEQUENCE</scope>
    <source>
        <strain evidence="5">IBE-C5619</strain>
    </source>
</reference>
<feature type="region of interest" description="Disordered" evidence="3">
    <location>
        <begin position="432"/>
        <end position="476"/>
    </location>
</feature>
<dbReference type="FunFam" id="3.30.1370.10:FF:000027">
    <property type="entry name" value="insulin-like growth factor 2 mRNA-binding protein 3 isoform X1"/>
    <property type="match status" value="1"/>
</dbReference>
<dbReference type="SUPFAM" id="SSF54791">
    <property type="entry name" value="Eukaryotic type KH-domain (KH-domain type I)"/>
    <property type="match status" value="3"/>
</dbReference>
<dbReference type="Gene3D" id="3.30.1370.10">
    <property type="entry name" value="K Homology domain, type 1"/>
    <property type="match status" value="1"/>
</dbReference>
<dbReference type="InterPro" id="IPR036612">
    <property type="entry name" value="KH_dom_type_1_sf"/>
</dbReference>
<dbReference type="SMART" id="SM00322">
    <property type="entry name" value="KH"/>
    <property type="match status" value="3"/>
</dbReference>
<evidence type="ECO:0000256" key="2">
    <source>
        <dbReference type="PROSITE-ProRule" id="PRU00117"/>
    </source>
</evidence>
<evidence type="ECO:0000256" key="3">
    <source>
        <dbReference type="SAM" id="MobiDB-lite"/>
    </source>
</evidence>
<keyword evidence="6" id="KW-1185">Reference proteome</keyword>
<feature type="domain" description="K Homology" evidence="4">
    <location>
        <begin position="78"/>
        <end position="149"/>
    </location>
</feature>
<evidence type="ECO:0000256" key="1">
    <source>
        <dbReference type="ARBA" id="ARBA00022737"/>
    </source>
</evidence>
<comment type="caution">
    <text evidence="5">The sequence shown here is derived from an EMBL/GenBank/DDBJ whole genome shotgun (WGS) entry which is preliminary data.</text>
</comment>
<dbReference type="Gene3D" id="3.30.310.210">
    <property type="match status" value="1"/>
</dbReference>
<feature type="non-terminal residue" evidence="5">
    <location>
        <position position="476"/>
    </location>
</feature>
<dbReference type="CDD" id="cd22497">
    <property type="entry name" value="KH-I_IGF2BP2_rpt3"/>
    <property type="match status" value="1"/>
</dbReference>